<reference evidence="5 6" key="1">
    <citation type="submission" date="2021-08" db="EMBL/GenBank/DDBJ databases">
        <title>Helicobacter spp. isolated from feces of Anatolian Ground Squirrel (Spermophilus xanthoprymnus) in Turkey.</title>
        <authorList>
            <person name="Aydin F."/>
            <person name="Abay S."/>
            <person name="Kayman T."/>
            <person name="Karakaya E."/>
            <person name="Saticioglu I.B."/>
        </authorList>
    </citation>
    <scope>NUCLEOTIDE SEQUENCE [LARGE SCALE GENOMIC DNA]</scope>
    <source>
        <strain evidence="5 6">Faydin-H70</strain>
    </source>
</reference>
<dbReference type="InterPro" id="IPR018170">
    <property type="entry name" value="Aldo/ket_reductase_CS"/>
</dbReference>
<dbReference type="PANTHER" id="PTHR43827:SF3">
    <property type="entry name" value="NADP-DEPENDENT OXIDOREDUCTASE DOMAIN-CONTAINING PROTEIN"/>
    <property type="match status" value="1"/>
</dbReference>
<organism evidence="5 6">
    <name type="scientific">Helicobacter turcicus</name>
    <dbReference type="NCBI Taxonomy" id="2867412"/>
    <lineage>
        <taxon>Bacteria</taxon>
        <taxon>Pseudomonadati</taxon>
        <taxon>Campylobacterota</taxon>
        <taxon>Epsilonproteobacteria</taxon>
        <taxon>Campylobacterales</taxon>
        <taxon>Helicobacteraceae</taxon>
        <taxon>Helicobacter</taxon>
    </lineage>
</organism>
<evidence type="ECO:0000313" key="5">
    <source>
        <dbReference type="EMBL" id="MBX7491104.1"/>
    </source>
</evidence>
<proteinExistence type="inferred from homology"/>
<dbReference type="RefSeq" id="WP_221532367.1">
    <property type="nucleotide sequence ID" value="NZ_JAIGYP010000008.1"/>
</dbReference>
<gene>
    <name evidence="5" type="ORF">K4G57_06475</name>
</gene>
<dbReference type="PRINTS" id="PR00069">
    <property type="entry name" value="ALDKETRDTASE"/>
</dbReference>
<dbReference type="EMBL" id="JAIGYQ010000008">
    <property type="protein sequence ID" value="MBX7491104.1"/>
    <property type="molecule type" value="Genomic_DNA"/>
</dbReference>
<feature type="domain" description="NADP-dependent oxidoreductase" evidence="4">
    <location>
        <begin position="15"/>
        <end position="260"/>
    </location>
</feature>
<accession>A0ABS7JP19</accession>
<name>A0ABS7JP19_9HELI</name>
<dbReference type="InterPro" id="IPR036812">
    <property type="entry name" value="NAD(P)_OxRdtase_dom_sf"/>
</dbReference>
<keyword evidence="2" id="KW-0521">NADP</keyword>
<dbReference type="PROSITE" id="PS00798">
    <property type="entry name" value="ALDOKETO_REDUCTASE_1"/>
    <property type="match status" value="1"/>
</dbReference>
<keyword evidence="3" id="KW-0560">Oxidoreductase</keyword>
<comment type="caution">
    <text evidence="5">The sequence shown here is derived from an EMBL/GenBank/DDBJ whole genome shotgun (WGS) entry which is preliminary data.</text>
</comment>
<dbReference type="Gene3D" id="3.20.20.100">
    <property type="entry name" value="NADP-dependent oxidoreductase domain"/>
    <property type="match status" value="1"/>
</dbReference>
<protein>
    <submittedName>
        <fullName evidence="5">Aldo/keto reductase</fullName>
    </submittedName>
</protein>
<dbReference type="SUPFAM" id="SSF51430">
    <property type="entry name" value="NAD(P)-linked oxidoreductase"/>
    <property type="match status" value="1"/>
</dbReference>
<evidence type="ECO:0000256" key="2">
    <source>
        <dbReference type="ARBA" id="ARBA00022857"/>
    </source>
</evidence>
<keyword evidence="6" id="KW-1185">Reference proteome</keyword>
<sequence>MESIILHNGVEMPNIGLGTYKLKGKKGIEVMQNALKLGYRLFDSAQMYGNEKELGEAIRRGDSDCTLQRKELFITTKLSCNMSYKNAQQSIEQSLENLGLDFVDLLLIHEPYPNAKEMYKACEEAYHKGLTRAIGVSNFYGRFLEDFLELIHIPPMLNQIQAHIFFQQHSFHKLLESKGIHLQAWSPLASGGNGIFTNKTLQEIATTHKKSVAQIALRFLLERGISVIPKASTLERLQENLAVFDFSLTQAQKEAITQLDTNKSLFGWDC</sequence>
<evidence type="ECO:0000259" key="4">
    <source>
        <dbReference type="Pfam" id="PF00248"/>
    </source>
</evidence>
<dbReference type="PIRSF" id="PIRSF000097">
    <property type="entry name" value="AKR"/>
    <property type="match status" value="1"/>
</dbReference>
<dbReference type="Proteomes" id="UP000700059">
    <property type="component" value="Unassembled WGS sequence"/>
</dbReference>
<dbReference type="InterPro" id="IPR023210">
    <property type="entry name" value="NADP_OxRdtase_dom"/>
</dbReference>
<dbReference type="CDD" id="cd19071">
    <property type="entry name" value="AKR_AKR1-5-like"/>
    <property type="match status" value="1"/>
</dbReference>
<evidence type="ECO:0000256" key="1">
    <source>
        <dbReference type="ARBA" id="ARBA00007905"/>
    </source>
</evidence>
<comment type="similarity">
    <text evidence="1">Belongs to the aldo/keto reductase family.</text>
</comment>
<evidence type="ECO:0000256" key="3">
    <source>
        <dbReference type="ARBA" id="ARBA00023002"/>
    </source>
</evidence>
<dbReference type="InterPro" id="IPR020471">
    <property type="entry name" value="AKR"/>
</dbReference>
<dbReference type="PANTHER" id="PTHR43827">
    <property type="entry name" value="2,5-DIKETO-D-GLUCONIC ACID REDUCTASE"/>
    <property type="match status" value="1"/>
</dbReference>
<dbReference type="Pfam" id="PF00248">
    <property type="entry name" value="Aldo_ket_red"/>
    <property type="match status" value="1"/>
</dbReference>
<evidence type="ECO:0000313" key="6">
    <source>
        <dbReference type="Proteomes" id="UP000700059"/>
    </source>
</evidence>